<dbReference type="InterPro" id="IPR016163">
    <property type="entry name" value="Ald_DH_C"/>
</dbReference>
<dbReference type="Proteomes" id="UP000006327">
    <property type="component" value="Unassembled WGS sequence"/>
</dbReference>
<evidence type="ECO:0000256" key="7">
    <source>
        <dbReference type="RuleBase" id="RU003345"/>
    </source>
</evidence>
<gene>
    <name evidence="9" type="ORF">GARC_2241</name>
</gene>
<keyword evidence="10" id="KW-1185">Reference proteome</keyword>
<keyword evidence="2 4" id="KW-0560">Oxidoreductase</keyword>
<dbReference type="InterPro" id="IPR016162">
    <property type="entry name" value="Ald_DH_N"/>
</dbReference>
<comment type="caution">
    <text evidence="9">The sequence shown here is derived from an EMBL/GenBank/DDBJ whole genome shotgun (WGS) entry which is preliminary data.</text>
</comment>
<dbReference type="EMBL" id="BAEO01000028">
    <property type="protein sequence ID" value="GAC19208.1"/>
    <property type="molecule type" value="Genomic_DNA"/>
</dbReference>
<evidence type="ECO:0000256" key="5">
    <source>
        <dbReference type="PIRSR" id="PIRSR036492-1"/>
    </source>
</evidence>
<evidence type="ECO:0000256" key="1">
    <source>
        <dbReference type="ARBA" id="ARBA00009986"/>
    </source>
</evidence>
<dbReference type="GO" id="GO:0006081">
    <property type="term" value="P:aldehyde metabolic process"/>
    <property type="evidence" value="ECO:0007669"/>
    <property type="project" value="InterPro"/>
</dbReference>
<dbReference type="AlphaFoldDB" id="K6YRB6"/>
<dbReference type="Pfam" id="PF00171">
    <property type="entry name" value="Aldedh"/>
    <property type="match status" value="1"/>
</dbReference>
<dbReference type="OrthoDB" id="9812625at2"/>
<dbReference type="PROSITE" id="PS00687">
    <property type="entry name" value="ALDEHYDE_DEHYDR_GLU"/>
    <property type="match status" value="1"/>
</dbReference>
<sequence length="470" mass="51806">MQTNTQTTEFTPTLVADIAPKIQSLKNTFSSGSTKALAWRIEQLQQIKKMVLEQQDNIFTAMQKDLGRCDMESWTAELGGVVSEVDHSIKHLKKWMKPRKVSTPIIAQPGKSYILPEPLGTILIIGAWNYPLLLVLSPLVAAVSAGNCALIKPSELSANMSKLVAKMVSLYLDNDAIDVVEGAVKETTELLKHQFDHIIYTGGEVVGKIVMRAAAEFLTPVTLELGGKSPCIVDSSTDLDVTAARIVWSKWMNAGQTCVAPDYVLVEKSFAPQLIDAIKNKIAEFYGADVVTSKDYGRIVSERHCSRIIKYLEDQNVVFGGTHDLANKYIEPTIVLDPSSDSPLMQEEIFGPILPIITMDNISQAIPYVNAREKPLALYLFSKNSSFEQQVLTSTSAGMVCINDGFMFAANPNLPFGGVGSSGTGAYHGKIGFDNFSHLKTVMKRSFWFDVPLRYPPFTSKKFKLLKKLI</sequence>
<dbReference type="InterPro" id="IPR015590">
    <property type="entry name" value="Aldehyde_DH_dom"/>
</dbReference>
<keyword evidence="3" id="KW-0520">NAD</keyword>
<dbReference type="FunFam" id="3.40.309.10:FF:000003">
    <property type="entry name" value="Aldehyde dehydrogenase"/>
    <property type="match status" value="1"/>
</dbReference>
<comment type="similarity">
    <text evidence="1 4 7">Belongs to the aldehyde dehydrogenase family.</text>
</comment>
<dbReference type="FunFam" id="3.40.605.10:FF:000004">
    <property type="entry name" value="Aldehyde dehydrogenase"/>
    <property type="match status" value="1"/>
</dbReference>
<evidence type="ECO:0000256" key="3">
    <source>
        <dbReference type="ARBA" id="ARBA00023027"/>
    </source>
</evidence>
<dbReference type="InterPro" id="IPR012394">
    <property type="entry name" value="Aldehyde_DH_NAD(P)"/>
</dbReference>
<reference evidence="9 10" key="1">
    <citation type="journal article" date="2017" name="Antonie Van Leeuwenhoek">
        <title>Rhizobium rhizosphaerae sp. nov., a novel species isolated from rice rhizosphere.</title>
        <authorList>
            <person name="Zhao J.J."/>
            <person name="Zhang J."/>
            <person name="Zhang R.J."/>
            <person name="Zhang C.W."/>
            <person name="Yin H.Q."/>
            <person name="Zhang X.X."/>
        </authorList>
    </citation>
    <scope>NUCLEOTIDE SEQUENCE [LARGE SCALE GENOMIC DNA]</scope>
    <source>
        <strain evidence="9 10">BSs20135</strain>
    </source>
</reference>
<dbReference type="Gene3D" id="3.40.605.10">
    <property type="entry name" value="Aldehyde Dehydrogenase, Chain A, domain 1"/>
    <property type="match status" value="1"/>
</dbReference>
<dbReference type="PANTHER" id="PTHR43570:SF16">
    <property type="entry name" value="ALDEHYDE DEHYDROGENASE TYPE III, ISOFORM Q"/>
    <property type="match status" value="1"/>
</dbReference>
<evidence type="ECO:0000313" key="10">
    <source>
        <dbReference type="Proteomes" id="UP000006327"/>
    </source>
</evidence>
<dbReference type="GO" id="GO:0005737">
    <property type="term" value="C:cytoplasm"/>
    <property type="evidence" value="ECO:0007669"/>
    <property type="project" value="TreeGrafter"/>
</dbReference>
<name>K6YRB6_9ALTE</name>
<dbReference type="InterPro" id="IPR029510">
    <property type="entry name" value="Ald_DH_CS_GLU"/>
</dbReference>
<dbReference type="SUPFAM" id="SSF53720">
    <property type="entry name" value="ALDH-like"/>
    <property type="match status" value="1"/>
</dbReference>
<dbReference type="STRING" id="493475.GARC_2241"/>
<protein>
    <recommendedName>
        <fullName evidence="4">Aldehyde dehydrogenase</fullName>
    </recommendedName>
</protein>
<evidence type="ECO:0000259" key="8">
    <source>
        <dbReference type="Pfam" id="PF00171"/>
    </source>
</evidence>
<proteinExistence type="inferred from homology"/>
<feature type="domain" description="Aldehyde dehydrogenase" evidence="8">
    <location>
        <begin position="15"/>
        <end position="442"/>
    </location>
</feature>
<dbReference type="Gene3D" id="3.40.309.10">
    <property type="entry name" value="Aldehyde Dehydrogenase, Chain A, domain 2"/>
    <property type="match status" value="1"/>
</dbReference>
<feature type="active site" evidence="5 6">
    <location>
        <position position="224"/>
    </location>
</feature>
<evidence type="ECO:0000313" key="9">
    <source>
        <dbReference type="EMBL" id="GAC19208.1"/>
    </source>
</evidence>
<dbReference type="InterPro" id="IPR016161">
    <property type="entry name" value="Ald_DH/histidinol_DH"/>
</dbReference>
<organism evidence="9 10">
    <name type="scientific">Paraglaciecola arctica BSs20135</name>
    <dbReference type="NCBI Taxonomy" id="493475"/>
    <lineage>
        <taxon>Bacteria</taxon>
        <taxon>Pseudomonadati</taxon>
        <taxon>Pseudomonadota</taxon>
        <taxon>Gammaproteobacteria</taxon>
        <taxon>Alteromonadales</taxon>
        <taxon>Alteromonadaceae</taxon>
        <taxon>Paraglaciecola</taxon>
    </lineage>
</organism>
<evidence type="ECO:0000256" key="6">
    <source>
        <dbReference type="PROSITE-ProRule" id="PRU10007"/>
    </source>
</evidence>
<dbReference type="PIRSF" id="PIRSF036492">
    <property type="entry name" value="ALDH"/>
    <property type="match status" value="1"/>
</dbReference>
<feature type="active site" evidence="5">
    <location>
        <position position="258"/>
    </location>
</feature>
<dbReference type="GO" id="GO:0004029">
    <property type="term" value="F:aldehyde dehydrogenase (NAD+) activity"/>
    <property type="evidence" value="ECO:0007669"/>
    <property type="project" value="TreeGrafter"/>
</dbReference>
<evidence type="ECO:0000256" key="4">
    <source>
        <dbReference type="PIRNR" id="PIRNR036492"/>
    </source>
</evidence>
<evidence type="ECO:0000256" key="2">
    <source>
        <dbReference type="ARBA" id="ARBA00023002"/>
    </source>
</evidence>
<dbReference type="PANTHER" id="PTHR43570">
    <property type="entry name" value="ALDEHYDE DEHYDROGENASE"/>
    <property type="match status" value="1"/>
</dbReference>
<dbReference type="CDD" id="cd07087">
    <property type="entry name" value="ALDH_F3-13-14_CALDH-like"/>
    <property type="match status" value="1"/>
</dbReference>
<accession>K6YRB6</accession>
<dbReference type="RefSeq" id="WP_007619784.1">
    <property type="nucleotide sequence ID" value="NZ_BAEO01000028.1"/>
</dbReference>
<dbReference type="eggNOG" id="COG1012">
    <property type="taxonomic scope" value="Bacteria"/>
</dbReference>